<dbReference type="OrthoDB" id="5873245at2759"/>
<accession>A0A0D8XY86</accession>
<reference evidence="3" key="2">
    <citation type="journal article" date="2016" name="Sci. Rep.">
        <title>Dictyocaulus viviparus genome, variome and transcriptome elucidate lungworm biology and support future intervention.</title>
        <authorList>
            <person name="McNulty S.N."/>
            <person name="Strube C."/>
            <person name="Rosa B.A."/>
            <person name="Martin J.C."/>
            <person name="Tyagi R."/>
            <person name="Choi Y.J."/>
            <person name="Wang Q."/>
            <person name="Hallsworth Pepin K."/>
            <person name="Zhang X."/>
            <person name="Ozersky P."/>
            <person name="Wilson R.K."/>
            <person name="Sternberg P.W."/>
            <person name="Gasser R.B."/>
            <person name="Mitreva M."/>
        </authorList>
    </citation>
    <scope>NUCLEOTIDE SEQUENCE [LARGE SCALE GENOMIC DNA]</scope>
    <source>
        <strain evidence="3">HannoverDv2000</strain>
    </source>
</reference>
<dbReference type="Pfam" id="PF10321">
    <property type="entry name" value="7TM_GPCR_Srt"/>
    <property type="match status" value="1"/>
</dbReference>
<dbReference type="SUPFAM" id="SSF81321">
    <property type="entry name" value="Family A G protein-coupled receptor-like"/>
    <property type="match status" value="1"/>
</dbReference>
<feature type="transmembrane region" description="Helical" evidence="1">
    <location>
        <begin position="46"/>
        <end position="63"/>
    </location>
</feature>
<evidence type="ECO:0000313" key="3">
    <source>
        <dbReference type="Proteomes" id="UP000053766"/>
    </source>
</evidence>
<dbReference type="PANTHER" id="PTHR23021:SF11">
    <property type="entry name" value="SERPENTINE RECEPTOR, CLASS T"/>
    <property type="match status" value="1"/>
</dbReference>
<feature type="transmembrane region" description="Helical" evidence="1">
    <location>
        <begin position="69"/>
        <end position="93"/>
    </location>
</feature>
<gene>
    <name evidence="2" type="ORF">DICVIV_06617</name>
</gene>
<keyword evidence="3" id="KW-1185">Reference proteome</keyword>
<keyword evidence="1" id="KW-0812">Transmembrane</keyword>
<dbReference type="Proteomes" id="UP000053766">
    <property type="component" value="Unassembled WGS sequence"/>
</dbReference>
<feature type="transmembrane region" description="Helical" evidence="1">
    <location>
        <begin position="157"/>
        <end position="181"/>
    </location>
</feature>
<organism evidence="2 3">
    <name type="scientific">Dictyocaulus viviparus</name>
    <name type="common">Bovine lungworm</name>
    <dbReference type="NCBI Taxonomy" id="29172"/>
    <lineage>
        <taxon>Eukaryota</taxon>
        <taxon>Metazoa</taxon>
        <taxon>Ecdysozoa</taxon>
        <taxon>Nematoda</taxon>
        <taxon>Chromadorea</taxon>
        <taxon>Rhabditida</taxon>
        <taxon>Rhabditina</taxon>
        <taxon>Rhabditomorpha</taxon>
        <taxon>Strongyloidea</taxon>
        <taxon>Metastrongylidae</taxon>
        <taxon>Dictyocaulus</taxon>
    </lineage>
</organism>
<dbReference type="EMBL" id="KN716313">
    <property type="protein sequence ID" value="KJH47316.1"/>
    <property type="molecule type" value="Genomic_DNA"/>
</dbReference>
<protein>
    <recommendedName>
        <fullName evidence="4">7TM GPCR serpentine receptor class x (Srx) domain-containing protein</fullName>
    </recommendedName>
</protein>
<proteinExistence type="predicted"/>
<keyword evidence="1" id="KW-1133">Transmembrane helix</keyword>
<dbReference type="STRING" id="29172.A0A0D8XY86"/>
<evidence type="ECO:0008006" key="4">
    <source>
        <dbReference type="Google" id="ProtNLM"/>
    </source>
</evidence>
<dbReference type="PANTHER" id="PTHR23021">
    <property type="entry name" value="SERPENTINE RECEPTOR, CLASS T"/>
    <property type="match status" value="1"/>
</dbReference>
<sequence>MFNIETQQCEVMLKKNVLLSAVTLHRYRNPSDDSFEYRCAFDMMGIYFNSLLSGYLFIVGGNYCYSPAMIFVSGTVALGLWCGTCLNCLLLVTNRLMDLWNRRVMEMLFHGHRTYIILMVPIFYSLYFTFFTPPIIFNSDHMAWFFATFTPDSNIDMFYNYPHTCNNVFVVAITCLLYVVYSKVLLRHSKIDNGLTWAQKSVSEFQCRQTCQQL</sequence>
<keyword evidence="1" id="KW-0472">Membrane</keyword>
<name>A0A0D8XY86_DICVI</name>
<evidence type="ECO:0000256" key="1">
    <source>
        <dbReference type="SAM" id="Phobius"/>
    </source>
</evidence>
<feature type="transmembrane region" description="Helical" evidence="1">
    <location>
        <begin position="114"/>
        <end position="137"/>
    </location>
</feature>
<dbReference type="AlphaFoldDB" id="A0A0D8XY86"/>
<dbReference type="InterPro" id="IPR019425">
    <property type="entry name" value="7TM_GPCR_serpentine_rcpt_Srt"/>
</dbReference>
<reference evidence="2 3" key="1">
    <citation type="submission" date="2013-11" db="EMBL/GenBank/DDBJ databases">
        <title>Draft genome of the bovine lungworm Dictyocaulus viviparus.</title>
        <authorList>
            <person name="Mitreva M."/>
        </authorList>
    </citation>
    <scope>NUCLEOTIDE SEQUENCE [LARGE SCALE GENOMIC DNA]</scope>
    <source>
        <strain evidence="2 3">HannoverDv2000</strain>
    </source>
</reference>
<evidence type="ECO:0000313" key="2">
    <source>
        <dbReference type="EMBL" id="KJH47316.1"/>
    </source>
</evidence>